<evidence type="ECO:0000256" key="2">
    <source>
        <dbReference type="ARBA" id="ARBA00004459"/>
    </source>
</evidence>
<keyword evidence="3" id="KW-0732">Signal</keyword>
<dbReference type="Pfam" id="PF00921">
    <property type="entry name" value="Lipoprotein_2"/>
    <property type="match status" value="1"/>
</dbReference>
<dbReference type="PATRIC" id="fig|1432657.3.peg.1363"/>
<evidence type="ECO:0000256" key="1">
    <source>
        <dbReference type="ARBA" id="ARBA00003932"/>
    </source>
</evidence>
<keyword evidence="6 8" id="KW-0998">Cell outer membrane</keyword>
<comment type="function">
    <text evidence="1 8">The Vlp and Vsp proteins are antigenically distinct proteins, only one vlp or vsp gene is transcriptionally active at any one time. Switching between these genes is a mechanism of host immune response evasion.</text>
</comment>
<protein>
    <recommendedName>
        <fullName evidence="8">Variable large protein</fullName>
    </recommendedName>
</protein>
<reference evidence="9 10" key="1">
    <citation type="submission" date="2013-12" db="EMBL/GenBank/DDBJ databases">
        <title>Comparative genomics of relapsing fever spirochetes.</title>
        <authorList>
            <person name="Schwan T.G."/>
            <person name="Raffel S.J."/>
            <person name="Porcella S.F."/>
        </authorList>
    </citation>
    <scope>NUCLEOTIDE SEQUENCE [LARGE SCALE GENOMIC DNA]</scope>
    <source>
        <strain evidence="9 10">CR2A</strain>
    </source>
</reference>
<gene>
    <name evidence="9" type="ORF">BDCR2A_01394</name>
</gene>
<sequence>MTTVNGKEMLASIVKSTEGDPKLEAYATAQTTTMSFAKGNTGDHLAKDVAKAAAGSGGIALRFISEVR</sequence>
<comment type="caution">
    <text evidence="9">The sequence shown here is derived from an EMBL/GenBank/DDBJ whole genome shotgun (WGS) entry which is preliminary data.</text>
</comment>
<evidence type="ECO:0000256" key="7">
    <source>
        <dbReference type="ARBA" id="ARBA00023288"/>
    </source>
</evidence>
<keyword evidence="4 8" id="KW-0472">Membrane</keyword>
<name>W6TKC2_9SPIR</name>
<evidence type="ECO:0000256" key="8">
    <source>
        <dbReference type="RuleBase" id="RU363105"/>
    </source>
</evidence>
<evidence type="ECO:0000256" key="3">
    <source>
        <dbReference type="ARBA" id="ARBA00022729"/>
    </source>
</evidence>
<accession>W6TKC2</accession>
<keyword evidence="7 8" id="KW-0449">Lipoprotein</keyword>
<dbReference type="GO" id="GO:0009279">
    <property type="term" value="C:cell outer membrane"/>
    <property type="evidence" value="ECO:0007669"/>
    <property type="project" value="UniProtKB-SubCell"/>
</dbReference>
<dbReference type="AlphaFoldDB" id="W6TKC2"/>
<dbReference type="Proteomes" id="UP000019148">
    <property type="component" value="Unassembled WGS sequence"/>
</dbReference>
<proteinExistence type="predicted"/>
<evidence type="ECO:0000256" key="4">
    <source>
        <dbReference type="ARBA" id="ARBA00023136"/>
    </source>
</evidence>
<dbReference type="SUPFAM" id="SSF74748">
    <property type="entry name" value="Variable surface antigen VlsE"/>
    <property type="match status" value="1"/>
</dbReference>
<comment type="subcellular location">
    <subcellularLocation>
        <location evidence="2 8">Cell outer membrane</location>
        <topology evidence="2 8">Lipid-anchor</topology>
    </subcellularLocation>
</comment>
<evidence type="ECO:0000313" key="10">
    <source>
        <dbReference type="Proteomes" id="UP000019148"/>
    </source>
</evidence>
<organism evidence="9 10">
    <name type="scientific">Borrelia duttonii CR2A</name>
    <dbReference type="NCBI Taxonomy" id="1432657"/>
    <lineage>
        <taxon>Bacteria</taxon>
        <taxon>Pseudomonadati</taxon>
        <taxon>Spirochaetota</taxon>
        <taxon>Spirochaetia</taxon>
        <taxon>Spirochaetales</taxon>
        <taxon>Borreliaceae</taxon>
        <taxon>Borrelia</taxon>
    </lineage>
</organism>
<evidence type="ECO:0000256" key="5">
    <source>
        <dbReference type="ARBA" id="ARBA00023139"/>
    </source>
</evidence>
<evidence type="ECO:0000256" key="6">
    <source>
        <dbReference type="ARBA" id="ARBA00023237"/>
    </source>
</evidence>
<evidence type="ECO:0000313" key="9">
    <source>
        <dbReference type="EMBL" id="ETZ17694.1"/>
    </source>
</evidence>
<dbReference type="EMBL" id="AZIT01000012">
    <property type="protein sequence ID" value="ETZ17694.1"/>
    <property type="molecule type" value="Genomic_DNA"/>
</dbReference>
<keyword evidence="5 8" id="KW-0564">Palmitate</keyword>
<dbReference type="InterPro" id="IPR000680">
    <property type="entry name" value="Borrelia_lipo"/>
</dbReference>